<name>A0A371FA85_MUCPR</name>
<organism evidence="1 2">
    <name type="scientific">Mucuna pruriens</name>
    <name type="common">Velvet bean</name>
    <name type="synonym">Dolichos pruriens</name>
    <dbReference type="NCBI Taxonomy" id="157652"/>
    <lineage>
        <taxon>Eukaryota</taxon>
        <taxon>Viridiplantae</taxon>
        <taxon>Streptophyta</taxon>
        <taxon>Embryophyta</taxon>
        <taxon>Tracheophyta</taxon>
        <taxon>Spermatophyta</taxon>
        <taxon>Magnoliopsida</taxon>
        <taxon>eudicotyledons</taxon>
        <taxon>Gunneridae</taxon>
        <taxon>Pentapetalae</taxon>
        <taxon>rosids</taxon>
        <taxon>fabids</taxon>
        <taxon>Fabales</taxon>
        <taxon>Fabaceae</taxon>
        <taxon>Papilionoideae</taxon>
        <taxon>50 kb inversion clade</taxon>
        <taxon>NPAAA clade</taxon>
        <taxon>indigoferoid/millettioid clade</taxon>
        <taxon>Phaseoleae</taxon>
        <taxon>Mucuna</taxon>
    </lineage>
</organism>
<evidence type="ECO:0000313" key="2">
    <source>
        <dbReference type="Proteomes" id="UP000257109"/>
    </source>
</evidence>
<feature type="non-terminal residue" evidence="1">
    <location>
        <position position="1"/>
    </location>
</feature>
<gene>
    <name evidence="1" type="ORF">CR513_44952</name>
</gene>
<proteinExistence type="predicted"/>
<dbReference type="PANTHER" id="PTHR32108">
    <property type="entry name" value="DNA-DIRECTED RNA POLYMERASE SUBUNIT ALPHA"/>
    <property type="match status" value="1"/>
</dbReference>
<evidence type="ECO:0000313" key="1">
    <source>
        <dbReference type="EMBL" id="RDX75198.1"/>
    </source>
</evidence>
<dbReference type="OrthoDB" id="10599172at2759"/>
<dbReference type="AlphaFoldDB" id="A0A371FA85"/>
<dbReference type="EMBL" id="QJKJ01009905">
    <property type="protein sequence ID" value="RDX75198.1"/>
    <property type="molecule type" value="Genomic_DNA"/>
</dbReference>
<reference evidence="1" key="1">
    <citation type="submission" date="2018-05" db="EMBL/GenBank/DDBJ databases">
        <title>Draft genome of Mucuna pruriens seed.</title>
        <authorList>
            <person name="Nnadi N.E."/>
            <person name="Vos R."/>
            <person name="Hasami M.H."/>
            <person name="Devisetty U.K."/>
            <person name="Aguiy J.C."/>
        </authorList>
    </citation>
    <scope>NUCLEOTIDE SEQUENCE [LARGE SCALE GENOMIC DNA]</scope>
    <source>
        <strain evidence="1">JCA_2017</strain>
    </source>
</reference>
<dbReference type="Proteomes" id="UP000257109">
    <property type="component" value="Unassembled WGS sequence"/>
</dbReference>
<keyword evidence="2" id="KW-1185">Reference proteome</keyword>
<protein>
    <submittedName>
        <fullName evidence="1">Uncharacterized protein</fullName>
    </submittedName>
</protein>
<comment type="caution">
    <text evidence="1">The sequence shown here is derived from an EMBL/GenBank/DDBJ whole genome shotgun (WGS) entry which is preliminary data.</text>
</comment>
<accession>A0A371FA85</accession>
<dbReference type="PANTHER" id="PTHR32108:SF9">
    <property type="entry name" value="REVERSE TRANSCRIPTASE RNASE H-LIKE DOMAIN-CONTAINING PROTEIN"/>
    <property type="match status" value="1"/>
</dbReference>
<sequence>MATIFINTLQSPFYKKMVGNVSSNFSDLVVIDERIEAGVRNGKITHTAVGTTLVKKTLPNAYKKKGREVNAKASSSMIYNHKTPQATPNYQPQFLPIAQTAMALQLFTHSFLHQPTYQPPYQPVYQPTPIPLKPVQPPYPKSYDPNAKCEYHVGAIEHATKRCWGLKHKVKELIDIGWLSFKENGPNIESNLLLRHEGLSVNAIIATIW</sequence>